<gene>
    <name evidence="2" type="ORF">E2562_014318</name>
</gene>
<protein>
    <submittedName>
        <fullName evidence="2">Uncharacterized protein</fullName>
    </submittedName>
</protein>
<feature type="compositionally biased region" description="Polar residues" evidence="1">
    <location>
        <begin position="13"/>
        <end position="22"/>
    </location>
</feature>
<proteinExistence type="predicted"/>
<reference evidence="2 3" key="1">
    <citation type="submission" date="2019-11" db="EMBL/GenBank/DDBJ databases">
        <title>Whole genome sequence of Oryza granulata.</title>
        <authorList>
            <person name="Li W."/>
        </authorList>
    </citation>
    <scope>NUCLEOTIDE SEQUENCE [LARGE SCALE GENOMIC DNA]</scope>
    <source>
        <strain evidence="3">cv. Menghai</strain>
        <tissue evidence="2">Leaf</tissue>
    </source>
</reference>
<accession>A0A6G1C622</accession>
<dbReference type="AlphaFoldDB" id="A0A6G1C622"/>
<feature type="region of interest" description="Disordered" evidence="1">
    <location>
        <begin position="1"/>
        <end position="28"/>
    </location>
</feature>
<dbReference type="Proteomes" id="UP000479710">
    <property type="component" value="Unassembled WGS sequence"/>
</dbReference>
<dbReference type="EMBL" id="SPHZ02000010">
    <property type="protein sequence ID" value="KAF0895699.1"/>
    <property type="molecule type" value="Genomic_DNA"/>
</dbReference>
<comment type="caution">
    <text evidence="2">The sequence shown here is derived from an EMBL/GenBank/DDBJ whole genome shotgun (WGS) entry which is preliminary data.</text>
</comment>
<keyword evidence="3" id="KW-1185">Reference proteome</keyword>
<sequence>MSPASGSLEASVAGSTSTISSPKTRRIHGRSEAVNGAACATPIASEILCDVVGPLSDGCHPPVAAILRPAPDTDCCSFRVSLDKPSDGLESMDLKERSASSSVVALLLLLPGETRALEQQSNNEKHNSIVVPGMTMRKWLQA</sequence>
<evidence type="ECO:0000313" key="2">
    <source>
        <dbReference type="EMBL" id="KAF0895699.1"/>
    </source>
</evidence>
<evidence type="ECO:0000256" key="1">
    <source>
        <dbReference type="SAM" id="MobiDB-lite"/>
    </source>
</evidence>
<evidence type="ECO:0000313" key="3">
    <source>
        <dbReference type="Proteomes" id="UP000479710"/>
    </source>
</evidence>
<organism evidence="2 3">
    <name type="scientific">Oryza meyeriana var. granulata</name>
    <dbReference type="NCBI Taxonomy" id="110450"/>
    <lineage>
        <taxon>Eukaryota</taxon>
        <taxon>Viridiplantae</taxon>
        <taxon>Streptophyta</taxon>
        <taxon>Embryophyta</taxon>
        <taxon>Tracheophyta</taxon>
        <taxon>Spermatophyta</taxon>
        <taxon>Magnoliopsida</taxon>
        <taxon>Liliopsida</taxon>
        <taxon>Poales</taxon>
        <taxon>Poaceae</taxon>
        <taxon>BOP clade</taxon>
        <taxon>Oryzoideae</taxon>
        <taxon>Oryzeae</taxon>
        <taxon>Oryzinae</taxon>
        <taxon>Oryza</taxon>
        <taxon>Oryza meyeriana</taxon>
    </lineage>
</organism>
<name>A0A6G1C622_9ORYZ</name>